<dbReference type="InterPro" id="IPR051531">
    <property type="entry name" value="N-acetyltransferase"/>
</dbReference>
<keyword evidence="3" id="KW-1185">Reference proteome</keyword>
<dbReference type="EMBL" id="LNYL01000045">
    <property type="protein sequence ID" value="KTD25167.1"/>
    <property type="molecule type" value="Genomic_DNA"/>
</dbReference>
<reference evidence="2 3" key="1">
    <citation type="submission" date="2015-11" db="EMBL/GenBank/DDBJ databases">
        <title>Genomic analysis of 38 Legionella species identifies large and diverse effector repertoires.</title>
        <authorList>
            <person name="Burstein D."/>
            <person name="Amaro F."/>
            <person name="Zusman T."/>
            <person name="Lifshitz Z."/>
            <person name="Cohen O."/>
            <person name="Gilbert J.A."/>
            <person name="Pupko T."/>
            <person name="Shuman H.A."/>
            <person name="Segal G."/>
        </authorList>
    </citation>
    <scope>NUCLEOTIDE SEQUENCE [LARGE SCALE GENOMIC DNA]</scope>
    <source>
        <strain evidence="2 3">PX-1-G2-E2</strain>
    </source>
</reference>
<evidence type="ECO:0000259" key="1">
    <source>
        <dbReference type="Pfam" id="PF13302"/>
    </source>
</evidence>
<dbReference type="PANTHER" id="PTHR43792">
    <property type="entry name" value="GNAT FAMILY, PUTATIVE (AFU_ORTHOLOGUE AFUA_3G00765)-RELATED-RELATED"/>
    <property type="match status" value="1"/>
</dbReference>
<protein>
    <submittedName>
        <fullName evidence="2">GNAT family acetyltransferase</fullName>
    </submittedName>
</protein>
<dbReference type="InterPro" id="IPR016181">
    <property type="entry name" value="Acyl_CoA_acyltransferase"/>
</dbReference>
<name>A0A0W0VYP8_9GAMM</name>
<keyword evidence="2" id="KW-0808">Transferase</keyword>
<evidence type="ECO:0000313" key="2">
    <source>
        <dbReference type="EMBL" id="KTD25167.1"/>
    </source>
</evidence>
<dbReference type="Pfam" id="PF13302">
    <property type="entry name" value="Acetyltransf_3"/>
    <property type="match status" value="1"/>
</dbReference>
<gene>
    <name evidence="2" type="ORF">Lmac_2145</name>
</gene>
<dbReference type="SUPFAM" id="SSF55729">
    <property type="entry name" value="Acyl-CoA N-acyltransferases (Nat)"/>
    <property type="match status" value="1"/>
</dbReference>
<dbReference type="GO" id="GO:0016747">
    <property type="term" value="F:acyltransferase activity, transferring groups other than amino-acyl groups"/>
    <property type="evidence" value="ECO:0007669"/>
    <property type="project" value="InterPro"/>
</dbReference>
<organism evidence="2 3">
    <name type="scientific">Legionella maceachernii</name>
    <dbReference type="NCBI Taxonomy" id="466"/>
    <lineage>
        <taxon>Bacteria</taxon>
        <taxon>Pseudomonadati</taxon>
        <taxon>Pseudomonadota</taxon>
        <taxon>Gammaproteobacteria</taxon>
        <taxon>Legionellales</taxon>
        <taxon>Legionellaceae</taxon>
        <taxon>Legionella</taxon>
    </lineage>
</organism>
<proteinExistence type="predicted"/>
<evidence type="ECO:0000313" key="3">
    <source>
        <dbReference type="Proteomes" id="UP000054908"/>
    </source>
</evidence>
<dbReference type="PANTHER" id="PTHR43792:SF1">
    <property type="entry name" value="N-ACETYLTRANSFERASE DOMAIN-CONTAINING PROTEIN"/>
    <property type="match status" value="1"/>
</dbReference>
<accession>A0A0W0VYP8</accession>
<dbReference type="PATRIC" id="fig|466.6.peg.2278"/>
<dbReference type="RefSeq" id="WP_058452892.1">
    <property type="nucleotide sequence ID" value="NZ_CAAAIB010000005.1"/>
</dbReference>
<dbReference type="AlphaFoldDB" id="A0A0W0VYP8"/>
<sequence length="177" mass="20311">MQSIRTNRLILRPLCHEDFAELCTLQADVAVMKYIGHGVRKADEVKATLDLCIAHQQQFGFGLYAVLHKETEEFIGRAGIIHLGLDPNAQEVEIAFAFKVAYWNQGYGYETAESLMDNWFNNPDHQQLIAVARMENKPCIKLLDKLGMKFSHFATYKDISNVGYFSIDRQSYLDKKF</sequence>
<dbReference type="Proteomes" id="UP000054908">
    <property type="component" value="Unassembled WGS sequence"/>
</dbReference>
<dbReference type="Gene3D" id="3.40.630.30">
    <property type="match status" value="1"/>
</dbReference>
<feature type="domain" description="N-acetyltransferase" evidence="1">
    <location>
        <begin position="8"/>
        <end position="149"/>
    </location>
</feature>
<comment type="caution">
    <text evidence="2">The sequence shown here is derived from an EMBL/GenBank/DDBJ whole genome shotgun (WGS) entry which is preliminary data.</text>
</comment>
<dbReference type="STRING" id="466.Lmac_2145"/>
<dbReference type="InterPro" id="IPR000182">
    <property type="entry name" value="GNAT_dom"/>
</dbReference>